<dbReference type="AlphaFoldDB" id="A0A399T2Z5"/>
<reference evidence="9 10" key="1">
    <citation type="submission" date="2018-08" db="EMBL/GenBank/DDBJ databases">
        <title>Pallidiluteibacterium maritimus gen. nov., sp. nov., isolated from coastal sediment.</title>
        <authorList>
            <person name="Zhou L.Y."/>
        </authorList>
    </citation>
    <scope>NUCLEOTIDE SEQUENCE [LARGE SCALE GENOMIC DNA]</scope>
    <source>
        <strain evidence="9 10">XSD2</strain>
    </source>
</reference>
<dbReference type="NCBIfam" id="TIGR04057">
    <property type="entry name" value="SusC_RagA_signa"/>
    <property type="match status" value="1"/>
</dbReference>
<name>A0A399T2Z5_9BACT</name>
<dbReference type="InterPro" id="IPR036942">
    <property type="entry name" value="Beta-barrel_TonB_sf"/>
</dbReference>
<evidence type="ECO:0000256" key="5">
    <source>
        <dbReference type="ARBA" id="ARBA00023136"/>
    </source>
</evidence>
<evidence type="ECO:0000256" key="7">
    <source>
        <dbReference type="PROSITE-ProRule" id="PRU01360"/>
    </source>
</evidence>
<dbReference type="Pfam" id="PF07715">
    <property type="entry name" value="Plug"/>
    <property type="match status" value="1"/>
</dbReference>
<organism evidence="9 10">
    <name type="scientific">Maribellus luteus</name>
    <dbReference type="NCBI Taxonomy" id="2305463"/>
    <lineage>
        <taxon>Bacteria</taxon>
        <taxon>Pseudomonadati</taxon>
        <taxon>Bacteroidota</taxon>
        <taxon>Bacteroidia</taxon>
        <taxon>Marinilabiliales</taxon>
        <taxon>Prolixibacteraceae</taxon>
        <taxon>Maribellus</taxon>
    </lineage>
</organism>
<dbReference type="Gene3D" id="2.170.130.10">
    <property type="entry name" value="TonB-dependent receptor, plug domain"/>
    <property type="match status" value="1"/>
</dbReference>
<dbReference type="InterPro" id="IPR023997">
    <property type="entry name" value="TonB-dep_OMP_SusC/RagA_CS"/>
</dbReference>
<dbReference type="OrthoDB" id="9768177at2"/>
<dbReference type="Gene3D" id="2.60.40.1120">
    <property type="entry name" value="Carboxypeptidase-like, regulatory domain"/>
    <property type="match status" value="1"/>
</dbReference>
<proteinExistence type="inferred from homology"/>
<dbReference type="InterPro" id="IPR037066">
    <property type="entry name" value="Plug_dom_sf"/>
</dbReference>
<sequence>MKIFMNRPIPHFRMVRKLMIIMKLTWILLLAGMLQVSASVYSQSVKFSFNMKNQKVIDVLNEIETNSEFRFFYQNEQIDLNRRVTVQTQNATVEEILKEMFEGTDISYSLKEEKLVLLMKGNSLNSNTTKSQQDKKISGKVTEQSGQALPGVTVMIKGTTQGTVTDADGEYSLSNIPERATLVFSFVGMRAQEVVVGSQTIINLSMQEEAIGLEEVVAVGYGTIKKSDLTGSVTQVDADIYKRQPLTQVTEMLAGTVAGFRSTQSTSAAGGSSMMVRGPNSINASNSPLVVLDGVIYNGDISDINPADIETIDVLKDASSAAVFGAKAAAGVIIITTSKGYKGSPSINVSMKFGISEARNKGFLVRDEDNFMEYRKNFFRTLYGSQPDYYWFNPNDLPKGVTLEQWRMASSNPNPDDTREWLSRMNFFPDEVKNYLEGNSVNWAKETMPKGFRKDFDISVSGGTDNLTYYWSIGYLDNEGIIKGDKFSALRSRLNNEYKINDWLKVGVNLQYAFRDESTVTANIGEAGVQSPYSKVFNDDGTINWYPYGYEVSRNPLLNTFGQDRLRKVQGLFAVLYSEITLPYGFSYRFSFQPHIQNIKDYNYWSPDTYVGSVSYANGRIERTDYSNYEWMIDNLIKWNRTIDKHSFDLTLLFNAETNSDWNSYMTNSNIQPEPVLGYHGMQFGIYPAVFSDDTKVTGDALMARINYTLNEKYLFTASVRRDGYSAFGQKYPRATFPAAAFAWQISRENFYNEDWFINRAKLRISWGRNGNRSIGAYSALSALSLNQYYDGSQVQMGVNTSRLANNNLRWEETESLNIGIDMGFLDNRFDLSLDVYSMSTTDLLVKRSLPKITGFDNITTNIGQLHNKGFELTLISKNINTPNFLWKSIFTYAMNRNKIVELFGDKGEYVLEGKTQEGEIPDITNQWFPGKALDVIWDYDIAGIWQLGEEEEASKYNLKPGDFKARNLDDIEKYEALQDKTFIGFKEPRHSLGLMNEFTILKNISASVFLRADLGHLRAFPYSVRGWSMFDRQNSNNYPYWTFENKSNEYPRLNNNLASFGGGIMPYKPTSFLRLQDVTVSYNLANAIGEIKYLKGCDIFLSARNLFTITNWPGWDPESGNSPMPKIYSAGINFTL</sequence>
<keyword evidence="10" id="KW-1185">Reference proteome</keyword>
<dbReference type="Gene3D" id="2.40.170.20">
    <property type="entry name" value="TonB-dependent receptor, beta-barrel domain"/>
    <property type="match status" value="1"/>
</dbReference>
<keyword evidence="2 7" id="KW-0813">Transport</keyword>
<dbReference type="InterPro" id="IPR012910">
    <property type="entry name" value="Plug_dom"/>
</dbReference>
<dbReference type="SUPFAM" id="SSF49464">
    <property type="entry name" value="Carboxypeptidase regulatory domain-like"/>
    <property type="match status" value="1"/>
</dbReference>
<dbReference type="InterPro" id="IPR008969">
    <property type="entry name" value="CarboxyPept-like_regulatory"/>
</dbReference>
<keyword evidence="3 7" id="KW-1134">Transmembrane beta strand</keyword>
<evidence type="ECO:0000313" key="9">
    <source>
        <dbReference type="EMBL" id="RIJ48551.1"/>
    </source>
</evidence>
<dbReference type="InterPro" id="IPR023996">
    <property type="entry name" value="TonB-dep_OMP_SusC/RagA"/>
</dbReference>
<comment type="subcellular location">
    <subcellularLocation>
        <location evidence="1 7">Cell outer membrane</location>
        <topology evidence="1 7">Multi-pass membrane protein</topology>
    </subcellularLocation>
</comment>
<gene>
    <name evidence="9" type="ORF">D1614_08395</name>
</gene>
<dbReference type="GO" id="GO:0009279">
    <property type="term" value="C:cell outer membrane"/>
    <property type="evidence" value="ECO:0007669"/>
    <property type="project" value="UniProtKB-SubCell"/>
</dbReference>
<comment type="similarity">
    <text evidence="7">Belongs to the TonB-dependent receptor family.</text>
</comment>
<dbReference type="InterPro" id="IPR011662">
    <property type="entry name" value="Secretin/TonB_short_N"/>
</dbReference>
<dbReference type="SMART" id="SM00965">
    <property type="entry name" value="STN"/>
    <property type="match status" value="1"/>
</dbReference>
<keyword evidence="5 7" id="KW-0472">Membrane</keyword>
<dbReference type="Pfam" id="PF13715">
    <property type="entry name" value="CarbopepD_reg_2"/>
    <property type="match status" value="1"/>
</dbReference>
<dbReference type="SUPFAM" id="SSF56935">
    <property type="entry name" value="Porins"/>
    <property type="match status" value="1"/>
</dbReference>
<dbReference type="InterPro" id="IPR039426">
    <property type="entry name" value="TonB-dep_rcpt-like"/>
</dbReference>
<evidence type="ECO:0000259" key="8">
    <source>
        <dbReference type="SMART" id="SM00965"/>
    </source>
</evidence>
<dbReference type="NCBIfam" id="TIGR04056">
    <property type="entry name" value="OMP_RagA_SusC"/>
    <property type="match status" value="1"/>
</dbReference>
<accession>A0A399T2Z5</accession>
<dbReference type="EMBL" id="QWGR01000004">
    <property type="protein sequence ID" value="RIJ48551.1"/>
    <property type="molecule type" value="Genomic_DNA"/>
</dbReference>
<evidence type="ECO:0000256" key="3">
    <source>
        <dbReference type="ARBA" id="ARBA00022452"/>
    </source>
</evidence>
<keyword evidence="4 7" id="KW-0812">Transmembrane</keyword>
<feature type="domain" description="Secretin/TonB short N-terminal" evidence="8">
    <location>
        <begin position="69"/>
        <end position="121"/>
    </location>
</feature>
<evidence type="ECO:0000256" key="6">
    <source>
        <dbReference type="ARBA" id="ARBA00023237"/>
    </source>
</evidence>
<keyword evidence="6 7" id="KW-0998">Cell outer membrane</keyword>
<evidence type="ECO:0000256" key="2">
    <source>
        <dbReference type="ARBA" id="ARBA00022448"/>
    </source>
</evidence>
<comment type="caution">
    <text evidence="9">The sequence shown here is derived from an EMBL/GenBank/DDBJ whole genome shotgun (WGS) entry which is preliminary data.</text>
</comment>
<dbReference type="PROSITE" id="PS52016">
    <property type="entry name" value="TONB_DEPENDENT_REC_3"/>
    <property type="match status" value="1"/>
</dbReference>
<evidence type="ECO:0000313" key="10">
    <source>
        <dbReference type="Proteomes" id="UP000265926"/>
    </source>
</evidence>
<evidence type="ECO:0000256" key="1">
    <source>
        <dbReference type="ARBA" id="ARBA00004571"/>
    </source>
</evidence>
<evidence type="ECO:0000256" key="4">
    <source>
        <dbReference type="ARBA" id="ARBA00022692"/>
    </source>
</evidence>
<dbReference type="Pfam" id="PF07660">
    <property type="entry name" value="STN"/>
    <property type="match status" value="1"/>
</dbReference>
<dbReference type="Proteomes" id="UP000265926">
    <property type="component" value="Unassembled WGS sequence"/>
</dbReference>
<protein>
    <submittedName>
        <fullName evidence="9">SusC/RagA family TonB-linked outer membrane protein</fullName>
    </submittedName>
</protein>